<comment type="caution">
    <text evidence="1">The sequence shown here is derived from an EMBL/GenBank/DDBJ whole genome shotgun (WGS) entry which is preliminary data.</text>
</comment>
<name>A0A4Y2L4Q6_ARAVE</name>
<dbReference type="EMBL" id="BGPR01005330">
    <property type="protein sequence ID" value="GBN09200.1"/>
    <property type="molecule type" value="Genomic_DNA"/>
</dbReference>
<keyword evidence="2" id="KW-1185">Reference proteome</keyword>
<dbReference type="Proteomes" id="UP000499080">
    <property type="component" value="Unassembled WGS sequence"/>
</dbReference>
<dbReference type="AlphaFoldDB" id="A0A4Y2L4Q6"/>
<proteinExistence type="predicted"/>
<evidence type="ECO:0000313" key="2">
    <source>
        <dbReference type="Proteomes" id="UP000499080"/>
    </source>
</evidence>
<accession>A0A4Y2L4Q6</accession>
<gene>
    <name evidence="1" type="ORF">AVEN_232011_1</name>
</gene>
<evidence type="ECO:0000313" key="1">
    <source>
        <dbReference type="EMBL" id="GBN09200.1"/>
    </source>
</evidence>
<sequence>MIHLNIVPFKVIALGNYTELETVLPLAIAVLERGYRIQLQLVGYGLFSVRYCPKMTSFEVHFHTQEEGSWKDGFTRIRIGRKAMTPDLGDYFGDKMKVLANERIMILPQLRTELWRTFKRILYNVTSYRKWYKYRATQTNSLIGVLSAVQDGDLIYAKRY</sequence>
<reference evidence="1 2" key="1">
    <citation type="journal article" date="2019" name="Sci. Rep.">
        <title>Orb-weaving spider Araneus ventricosus genome elucidates the spidroin gene catalogue.</title>
        <authorList>
            <person name="Kono N."/>
            <person name="Nakamura H."/>
            <person name="Ohtoshi R."/>
            <person name="Moran D.A.P."/>
            <person name="Shinohara A."/>
            <person name="Yoshida Y."/>
            <person name="Fujiwara M."/>
            <person name="Mori M."/>
            <person name="Tomita M."/>
            <person name="Arakawa K."/>
        </authorList>
    </citation>
    <scope>NUCLEOTIDE SEQUENCE [LARGE SCALE GENOMIC DNA]</scope>
</reference>
<organism evidence="1 2">
    <name type="scientific">Araneus ventricosus</name>
    <name type="common">Orbweaver spider</name>
    <name type="synonym">Epeira ventricosa</name>
    <dbReference type="NCBI Taxonomy" id="182803"/>
    <lineage>
        <taxon>Eukaryota</taxon>
        <taxon>Metazoa</taxon>
        <taxon>Ecdysozoa</taxon>
        <taxon>Arthropoda</taxon>
        <taxon>Chelicerata</taxon>
        <taxon>Arachnida</taxon>
        <taxon>Araneae</taxon>
        <taxon>Araneomorphae</taxon>
        <taxon>Entelegynae</taxon>
        <taxon>Araneoidea</taxon>
        <taxon>Araneidae</taxon>
        <taxon>Araneus</taxon>
    </lineage>
</organism>
<protein>
    <submittedName>
        <fullName evidence="1">Uncharacterized protein</fullName>
    </submittedName>
</protein>